<organism evidence="1 2">
    <name type="scientific">Faecalibacterium duncaniae (strain DSM 17677 / JCM 31915 / A2-165)</name>
    <name type="common">Faecalibacterium prausnitzii</name>
    <dbReference type="NCBI Taxonomy" id="411483"/>
    <lineage>
        <taxon>Bacteria</taxon>
        <taxon>Bacillati</taxon>
        <taxon>Bacillota</taxon>
        <taxon>Clostridia</taxon>
        <taxon>Eubacteriales</taxon>
        <taxon>Oscillospiraceae</taxon>
        <taxon>Faecalibacterium</taxon>
    </lineage>
</organism>
<reference evidence="1" key="1">
    <citation type="submission" date="2009-08" db="EMBL/GenBank/DDBJ databases">
        <authorList>
            <person name="Weinstock G."/>
            <person name="Sodergren E."/>
            <person name="Clifton S."/>
            <person name="Fulton L."/>
            <person name="Fulton B."/>
            <person name="Courtney L."/>
            <person name="Fronick C."/>
            <person name="Harrison M."/>
            <person name="Strong C."/>
            <person name="Farmer C."/>
            <person name="Delahaunty K."/>
            <person name="Markovic C."/>
            <person name="Hall O."/>
            <person name="Minx P."/>
            <person name="Tomlinson C."/>
            <person name="Mitreva M."/>
            <person name="Nelson J."/>
            <person name="Hou S."/>
            <person name="Wollam A."/>
            <person name="Pepin K.H."/>
            <person name="Johnson M."/>
            <person name="Bhonagiri V."/>
            <person name="Nash W.E."/>
            <person name="Warren W."/>
            <person name="Chinwalla A."/>
            <person name="Mardis E.R."/>
            <person name="Wilson R.K."/>
        </authorList>
    </citation>
    <scope>NUCLEOTIDE SEQUENCE [LARGE SCALE GENOMIC DNA]</scope>
    <source>
        <strain evidence="1">A2-165</strain>
    </source>
</reference>
<dbReference type="Proteomes" id="UP000004619">
    <property type="component" value="Unassembled WGS sequence"/>
</dbReference>
<name>C7H3T5_FAED2</name>
<evidence type="ECO:0000313" key="2">
    <source>
        <dbReference type="Proteomes" id="UP000004619"/>
    </source>
</evidence>
<dbReference type="EMBL" id="ACOP02000022">
    <property type="protein sequence ID" value="EEU97267.1"/>
    <property type="molecule type" value="Genomic_DNA"/>
</dbReference>
<proteinExistence type="predicted"/>
<keyword evidence="2" id="KW-1185">Reference proteome</keyword>
<protein>
    <submittedName>
        <fullName evidence="1">Uncharacterized protein</fullName>
    </submittedName>
</protein>
<sequence>MFQGRSCFSGQLRPWCSKPDKGDGMWIAFVKKSVIMEFIESHTVRQENCDAYL</sequence>
<accession>C7H3T5</accession>
<dbReference type="STRING" id="411483.FAEPRAA2165_00947"/>
<gene>
    <name evidence="1" type="ORF">FAEPRAA2165_00947</name>
</gene>
<evidence type="ECO:0000313" key="1">
    <source>
        <dbReference type="EMBL" id="EEU97267.1"/>
    </source>
</evidence>
<dbReference type="HOGENOM" id="CLU_3061729_0_0_9"/>
<dbReference type="AlphaFoldDB" id="C7H3T5"/>
<comment type="caution">
    <text evidence="1">The sequence shown here is derived from an EMBL/GenBank/DDBJ whole genome shotgun (WGS) entry which is preliminary data.</text>
</comment>